<evidence type="ECO:0000259" key="8">
    <source>
        <dbReference type="PROSITE" id="PS50238"/>
    </source>
</evidence>
<feature type="domain" description="DH" evidence="7">
    <location>
        <begin position="1110"/>
        <end position="1295"/>
    </location>
</feature>
<feature type="compositionally biased region" description="Polar residues" evidence="4">
    <location>
        <begin position="398"/>
        <end position="409"/>
    </location>
</feature>
<dbReference type="PROSITE" id="PS50238">
    <property type="entry name" value="RHOGAP"/>
    <property type="match status" value="1"/>
</dbReference>
<dbReference type="Gene3D" id="2.30.29.30">
    <property type="entry name" value="Pleckstrin-homology domain (PH domain)/Phosphotyrosine-binding domain (PTB)"/>
    <property type="match status" value="1"/>
</dbReference>
<feature type="compositionally biased region" description="Pro residues" evidence="4">
    <location>
        <begin position="591"/>
        <end position="613"/>
    </location>
</feature>
<dbReference type="PANTHER" id="PTHR12673:SF240">
    <property type="entry name" value="PLECKSTRIN DOMAIN-CONTAINING PROTEIN"/>
    <property type="match status" value="1"/>
</dbReference>
<dbReference type="InterPro" id="IPR036028">
    <property type="entry name" value="SH3-like_dom_sf"/>
</dbReference>
<dbReference type="SUPFAM" id="SSF50729">
    <property type="entry name" value="PH domain-like"/>
    <property type="match status" value="1"/>
</dbReference>
<dbReference type="Pfam" id="PF00169">
    <property type="entry name" value="PH"/>
    <property type="match status" value="1"/>
</dbReference>
<organism evidence="9 10">
    <name type="scientific">Dictyostelium firmibasis</name>
    <dbReference type="NCBI Taxonomy" id="79012"/>
    <lineage>
        <taxon>Eukaryota</taxon>
        <taxon>Amoebozoa</taxon>
        <taxon>Evosea</taxon>
        <taxon>Eumycetozoa</taxon>
        <taxon>Dictyostelia</taxon>
        <taxon>Dictyosteliales</taxon>
        <taxon>Dictyosteliaceae</taxon>
        <taxon>Dictyostelium</taxon>
    </lineage>
</organism>
<feature type="compositionally biased region" description="Pro residues" evidence="4">
    <location>
        <begin position="442"/>
        <end position="467"/>
    </location>
</feature>
<feature type="compositionally biased region" description="Low complexity" evidence="4">
    <location>
        <begin position="220"/>
        <end position="236"/>
    </location>
</feature>
<dbReference type="CDD" id="cd00174">
    <property type="entry name" value="SH3"/>
    <property type="match status" value="1"/>
</dbReference>
<gene>
    <name evidence="9" type="ORF">RB653_005259</name>
</gene>
<keyword evidence="10" id="KW-1185">Reference proteome</keyword>
<feature type="region of interest" description="Disordered" evidence="4">
    <location>
        <begin position="658"/>
        <end position="691"/>
    </location>
</feature>
<keyword evidence="2" id="KW-0343">GTPase activation</keyword>
<feature type="region of interest" description="Disordered" evidence="4">
    <location>
        <begin position="732"/>
        <end position="754"/>
    </location>
</feature>
<dbReference type="Gene3D" id="1.20.900.10">
    <property type="entry name" value="Dbl homology (DH) domain"/>
    <property type="match status" value="2"/>
</dbReference>
<accession>A0AAN7U949</accession>
<feature type="region of interest" description="Disordered" evidence="4">
    <location>
        <begin position="210"/>
        <end position="237"/>
    </location>
</feature>
<dbReference type="CDD" id="cd00159">
    <property type="entry name" value="RhoGAP"/>
    <property type="match status" value="1"/>
</dbReference>
<dbReference type="SUPFAM" id="SSF48350">
    <property type="entry name" value="GTPase activation domain, GAP"/>
    <property type="match status" value="1"/>
</dbReference>
<dbReference type="SUPFAM" id="SSF48065">
    <property type="entry name" value="DBL homology domain (DH-domain)"/>
    <property type="match status" value="2"/>
</dbReference>
<keyword evidence="1 3" id="KW-0728">SH3 domain</keyword>
<sequence length="1330" mass="147683">MSRNIFGIDLETIVTSQNQPTFVSEVPKIVASVIEWLDKHNAVNEEGIFRIPGNGITIQEIKKSFDEGKGDLSKFNSSDIHSVAGVLKLYLRELPEPLFIWRYYSTFIKVIRNPDHLQRALHLRMLCYGLPKVNRDLVLSLMGFLNKISLNNRINKMTSQNLATVFAPNILRPQKETLNQIMEDSAYVTGIIKSFVDEIAFISKQANHLSTSTDDIPSVSLPRSPSNYSVSSGGDSSSEEENLYATALYPYQASGQWHLPFKKDDKIVLLDIKSEEGWLKGELNGKIGYFPASYVEIVAIPPPVGTPQTLIPIPDFDSQQDLSTISSPLLSSSSTSSSSSISTDSNISSNNNNSTSPISSTSSSSSITMTTTTTTNNTFQPISVSKSSSFSKSTISTNPTSKSSTNLLISNPPPISSVSKSTTNISSSPDLTKIIGGAPPKLSAPPPLVPPTFSAPPPPLSAPPPLISPSTLTSSSNTAFTAPPTTSTTNGGNSPSGSSLNIGASSGGSRQGSFLQSSVGSNTSPDLSKIMSTTPKLSFSSGIMPPSLGVPPPLLPSKFLSSLSNSGSISPPNNNNNNNNGGSRNGSFLETPPPPPPLSIPPTPLQNIPPPITTPTKTTSSTVRSNSPSLLPIDLANLPPPPFSPCSPEPPQIQSLNINTDLPPPPNFNSDTTTTMSTTDDEDSCNSGSKINIYNLPPPIFNIGDNDYKNFENGELAPMDISFIPLPPPPPAVVPANIPPPPPPPPKKLDRKDSYIHKKKLSQEKENEIKKKRRERAEETLTTEQTYVKQLTVVYDNFIEPYKKTQKCHGLTGEEFMDIFNCLEVILSSHKTNLLKPIEDRMLVWDSKPQMGDIFLNNTSFIKLYKHYVNNYDKSIRTLKQCKEKYDGFKTYMATLDYSEKLSKLSLESFLILPIQRLPRYVMLLQDLLKYTANDHEDFNQLCEALSTIKDLTESINTKKSEEDNNTKIQQVQDQIKDMPPNTMTLRKRFVTEGCLNLKKDKYYVFLFTDAMILTKPGKEKKKFKNIINLSTASLNTTDEQNVLKVISQEGTFKFSTDNPSDREHWIKDIKDAIETARQDLIQSAFGESTTLNEGSKGFNKIQDEKNMLKKQKLAQELALSEEEYVDSLTYIYNVFLQPIKKSIDTPNQLVSYQENLEISSNFETLFSCHKTFLSALKERIAEWDSKPLMSDIFMDKAGFLKLYNYYVQNHTRSLQVLEYCIEKYPLFAIHLKRIESDQNTELKVLLAQPLRRVSKYYLVLREILQYTRPKHDDYDALNRVVANLKDQTDKFNANSTSQMSAEAGSKSPSQKYKTIKLTKNSKQPSQFFV</sequence>
<dbReference type="InterPro" id="IPR008936">
    <property type="entry name" value="Rho_GTPase_activation_prot"/>
</dbReference>
<evidence type="ECO:0000256" key="4">
    <source>
        <dbReference type="SAM" id="MobiDB-lite"/>
    </source>
</evidence>
<dbReference type="PROSITE" id="PS50002">
    <property type="entry name" value="SH3"/>
    <property type="match status" value="1"/>
</dbReference>
<dbReference type="SMART" id="SM00325">
    <property type="entry name" value="RhoGEF"/>
    <property type="match status" value="2"/>
</dbReference>
<evidence type="ECO:0000259" key="6">
    <source>
        <dbReference type="PROSITE" id="PS50003"/>
    </source>
</evidence>
<dbReference type="InterPro" id="IPR051092">
    <property type="entry name" value="FYVE_RhoGEF_PH"/>
</dbReference>
<evidence type="ECO:0000256" key="1">
    <source>
        <dbReference type="ARBA" id="ARBA00022443"/>
    </source>
</evidence>
<evidence type="ECO:0000256" key="3">
    <source>
        <dbReference type="PROSITE-ProRule" id="PRU00192"/>
    </source>
</evidence>
<dbReference type="PANTHER" id="PTHR12673">
    <property type="entry name" value="FACIOGENITAL DYSPLASIA PROTEIN"/>
    <property type="match status" value="1"/>
</dbReference>
<dbReference type="FunFam" id="1.10.555.10:FF:000045">
    <property type="entry name" value="RhoGAP domain containing protein"/>
    <property type="match status" value="1"/>
</dbReference>
<feature type="compositionally biased region" description="Low complexity" evidence="4">
    <location>
        <begin position="563"/>
        <end position="587"/>
    </location>
</feature>
<dbReference type="Pfam" id="PF00018">
    <property type="entry name" value="SH3_1"/>
    <property type="match status" value="1"/>
</dbReference>
<evidence type="ECO:0000313" key="9">
    <source>
        <dbReference type="EMBL" id="KAK5583661.1"/>
    </source>
</evidence>
<dbReference type="InterPro" id="IPR001849">
    <property type="entry name" value="PH_domain"/>
</dbReference>
<evidence type="ECO:0000256" key="2">
    <source>
        <dbReference type="ARBA" id="ARBA00022468"/>
    </source>
</evidence>
<dbReference type="PROSITE" id="PS50010">
    <property type="entry name" value="DH_2"/>
    <property type="match status" value="2"/>
</dbReference>
<feature type="domain" description="DH" evidence="7">
    <location>
        <begin position="772"/>
        <end position="959"/>
    </location>
</feature>
<feature type="compositionally biased region" description="Low complexity" evidence="4">
    <location>
        <begin position="416"/>
        <end position="428"/>
    </location>
</feature>
<dbReference type="SMART" id="SM00233">
    <property type="entry name" value="PH"/>
    <property type="match status" value="1"/>
</dbReference>
<dbReference type="GO" id="GO:0005737">
    <property type="term" value="C:cytoplasm"/>
    <property type="evidence" value="ECO:0007669"/>
    <property type="project" value="TreeGrafter"/>
</dbReference>
<dbReference type="InterPro" id="IPR000198">
    <property type="entry name" value="RhoGAP_dom"/>
</dbReference>
<dbReference type="InterPro" id="IPR011993">
    <property type="entry name" value="PH-like_dom_sf"/>
</dbReference>
<name>A0AAN7U949_9MYCE</name>
<dbReference type="Gene3D" id="2.30.30.40">
    <property type="entry name" value="SH3 Domains"/>
    <property type="match status" value="1"/>
</dbReference>
<dbReference type="GO" id="GO:0035556">
    <property type="term" value="P:intracellular signal transduction"/>
    <property type="evidence" value="ECO:0007669"/>
    <property type="project" value="InterPro"/>
</dbReference>
<dbReference type="InterPro" id="IPR035899">
    <property type="entry name" value="DBL_dom_sf"/>
</dbReference>
<dbReference type="SUPFAM" id="SSF50044">
    <property type="entry name" value="SH3-domain"/>
    <property type="match status" value="1"/>
</dbReference>
<reference evidence="9 10" key="1">
    <citation type="submission" date="2023-11" db="EMBL/GenBank/DDBJ databases">
        <title>Dfirmibasis_genome.</title>
        <authorList>
            <person name="Edelbroek B."/>
            <person name="Kjellin J."/>
            <person name="Jerlstrom-Hultqvist J."/>
            <person name="Soderbom F."/>
        </authorList>
    </citation>
    <scope>NUCLEOTIDE SEQUENCE [LARGE SCALE GENOMIC DNA]</scope>
    <source>
        <strain evidence="9 10">TNS-C-14</strain>
    </source>
</reference>
<evidence type="ECO:0000259" key="7">
    <source>
        <dbReference type="PROSITE" id="PS50010"/>
    </source>
</evidence>
<dbReference type="FunFam" id="1.20.900.10:FF:000003">
    <property type="entry name" value="Rho guanine nucleotide exchange factor 10 like"/>
    <property type="match status" value="1"/>
</dbReference>
<evidence type="ECO:0008006" key="11">
    <source>
        <dbReference type="Google" id="ProtNLM"/>
    </source>
</evidence>
<dbReference type="InterPro" id="IPR001331">
    <property type="entry name" value="GDS_CDC24_CS"/>
</dbReference>
<protein>
    <recommendedName>
        <fullName evidence="11">Pleckstrin domain-containing protein</fullName>
    </recommendedName>
</protein>
<feature type="region of interest" description="Disordered" evidence="4">
    <location>
        <begin position="325"/>
        <end position="529"/>
    </location>
</feature>
<dbReference type="GO" id="GO:0005096">
    <property type="term" value="F:GTPase activator activity"/>
    <property type="evidence" value="ECO:0007669"/>
    <property type="project" value="UniProtKB-KW"/>
</dbReference>
<dbReference type="GO" id="GO:0005085">
    <property type="term" value="F:guanyl-nucleotide exchange factor activity"/>
    <property type="evidence" value="ECO:0007669"/>
    <property type="project" value="InterPro"/>
</dbReference>
<dbReference type="CDD" id="cd00160">
    <property type="entry name" value="RhoGEF"/>
    <property type="match status" value="2"/>
</dbReference>
<dbReference type="Gene3D" id="1.10.555.10">
    <property type="entry name" value="Rho GTPase activation protein"/>
    <property type="match status" value="1"/>
</dbReference>
<dbReference type="SMART" id="SM00324">
    <property type="entry name" value="RhoGAP"/>
    <property type="match status" value="1"/>
</dbReference>
<dbReference type="Proteomes" id="UP001344447">
    <property type="component" value="Unassembled WGS sequence"/>
</dbReference>
<proteinExistence type="predicted"/>
<dbReference type="SMART" id="SM00326">
    <property type="entry name" value="SH3"/>
    <property type="match status" value="1"/>
</dbReference>
<dbReference type="InterPro" id="IPR001452">
    <property type="entry name" value="SH3_domain"/>
</dbReference>
<feature type="domain" description="SH3" evidence="5">
    <location>
        <begin position="240"/>
        <end position="300"/>
    </location>
</feature>
<feature type="region of interest" description="Disordered" evidence="4">
    <location>
        <begin position="563"/>
        <end position="639"/>
    </location>
</feature>
<dbReference type="Pfam" id="PF00620">
    <property type="entry name" value="RhoGAP"/>
    <property type="match status" value="1"/>
</dbReference>
<feature type="compositionally biased region" description="Low complexity" evidence="4">
    <location>
        <begin position="468"/>
        <end position="499"/>
    </location>
</feature>
<dbReference type="PROSITE" id="PS50003">
    <property type="entry name" value="PH_DOMAIN"/>
    <property type="match status" value="1"/>
</dbReference>
<feature type="domain" description="Rho-GAP" evidence="8">
    <location>
        <begin position="8"/>
        <end position="203"/>
    </location>
</feature>
<feature type="domain" description="PH" evidence="6">
    <location>
        <begin position="989"/>
        <end position="1075"/>
    </location>
</feature>
<dbReference type="FunFam" id="2.30.29.30:FF:001027">
    <property type="entry name" value="Uncharacterized protein"/>
    <property type="match status" value="1"/>
</dbReference>
<evidence type="ECO:0000259" key="5">
    <source>
        <dbReference type="PROSITE" id="PS50002"/>
    </source>
</evidence>
<feature type="compositionally biased region" description="Pro residues" evidence="4">
    <location>
        <begin position="732"/>
        <end position="746"/>
    </location>
</feature>
<dbReference type="InterPro" id="IPR000219">
    <property type="entry name" value="DH_dom"/>
</dbReference>
<feature type="compositionally biased region" description="Low complexity" evidence="4">
    <location>
        <begin position="325"/>
        <end position="397"/>
    </location>
</feature>
<feature type="region of interest" description="Disordered" evidence="4">
    <location>
        <begin position="1294"/>
        <end position="1330"/>
    </location>
</feature>
<feature type="compositionally biased region" description="Polar residues" evidence="4">
    <location>
        <begin position="511"/>
        <end position="529"/>
    </location>
</feature>
<dbReference type="EMBL" id="JAVFKY010000001">
    <property type="protein sequence ID" value="KAK5583661.1"/>
    <property type="molecule type" value="Genomic_DNA"/>
</dbReference>
<dbReference type="Pfam" id="PF00621">
    <property type="entry name" value="RhoGEF"/>
    <property type="match status" value="2"/>
</dbReference>
<comment type="caution">
    <text evidence="9">The sequence shown here is derived from an EMBL/GenBank/DDBJ whole genome shotgun (WGS) entry which is preliminary data.</text>
</comment>
<dbReference type="PROSITE" id="PS00741">
    <property type="entry name" value="DH_1"/>
    <property type="match status" value="1"/>
</dbReference>
<evidence type="ECO:0000313" key="10">
    <source>
        <dbReference type="Proteomes" id="UP001344447"/>
    </source>
</evidence>